<protein>
    <recommendedName>
        <fullName evidence="3">Phage tail protein</fullName>
    </recommendedName>
</protein>
<proteinExistence type="predicted"/>
<sequence>MVTQSGPQKSSCNAGEFSEDLYGKVGMRQYYSAGKRFKNVEPVPQSGFRLMPGTAHVAVARSASVRHFTLPVSARVSYTLIFSAGWCDIFRNDRQAVASIALPEITAALLPELEFYGEAATVGIFHEDLETIRLLRDSADDTVWTKDLWPYDRIPKVDLGDVYPKTDDVWDIALRWAGSTASFVLSVSVNGEETKGLPLVDAMGDPIAPDASTAAHYDLLATALQAELRSLPSLSDGVTVAQDETQAASRYRVLRITFGADLAGAEYQVDARIVNTAEASALSFHREIGETDGEPIVSDERGWFAGMGLYQDRAIYLTPKARQAALAMSEVGEYFRLNIEASGDNAARLEALRTQTSQRILAIFEDKYLLVFTDQGEWFASNRTIKQGEPLNWVRTSSNGIQPHVPPVEMEGRVFYVSGNDRPDGDRSQGQVLYSANYDDVSTRYSSKPESLLASHLVNELDMDALQKKVRKNDAARWWLKSSTGRLICALVVLDQEILALVEWVAADAGKVTGLSVDGQNRVWLTVDRGGTVTHEIMEEQETNLFQGAITGTTDLAGKMSGLDLWEGRTVWAEADGYILGPFVVTAGAIDLESPFAEVRAGLWQPPVHESMGYHKLLPNDEILLRPGRIHSVTINIIDTDSLAVGANGGAPKPVDLLTTADPAGAPPPAKTKPVRVTGMPGMTVAPTLVITQNRPGRLRVRDYTVEAAL</sequence>
<evidence type="ECO:0000313" key="2">
    <source>
        <dbReference type="Proteomes" id="UP000559404"/>
    </source>
</evidence>
<dbReference type="EMBL" id="JACEON010000026">
    <property type="protein sequence ID" value="MBA4613845.1"/>
    <property type="molecule type" value="Genomic_DNA"/>
</dbReference>
<name>A0A838XTT5_9HYPH</name>
<reference evidence="1 2" key="1">
    <citation type="submission" date="2020-07" db="EMBL/GenBank/DDBJ databases">
        <authorList>
            <person name="Li M."/>
        </authorList>
    </citation>
    <scope>NUCLEOTIDE SEQUENCE [LARGE SCALE GENOMIC DNA]</scope>
    <source>
        <strain evidence="1 2">DSM 23284</strain>
    </source>
</reference>
<evidence type="ECO:0008006" key="3">
    <source>
        <dbReference type="Google" id="ProtNLM"/>
    </source>
</evidence>
<gene>
    <name evidence="1" type="ORF">H1W37_19480</name>
</gene>
<accession>A0A838XTT5</accession>
<keyword evidence="2" id="KW-1185">Reference proteome</keyword>
<dbReference type="AlphaFoldDB" id="A0A838XTT5"/>
<dbReference type="Proteomes" id="UP000559404">
    <property type="component" value="Unassembled WGS sequence"/>
</dbReference>
<evidence type="ECO:0000313" key="1">
    <source>
        <dbReference type="EMBL" id="MBA4613845.1"/>
    </source>
</evidence>
<comment type="caution">
    <text evidence="1">The sequence shown here is derived from an EMBL/GenBank/DDBJ whole genome shotgun (WGS) entry which is preliminary data.</text>
</comment>
<dbReference type="RefSeq" id="WP_181762043.1">
    <property type="nucleotide sequence ID" value="NZ_BMCR01000001.1"/>
</dbReference>
<reference evidence="1 2" key="2">
    <citation type="submission" date="2020-08" db="EMBL/GenBank/DDBJ databases">
        <title>Stappia taiwanensis sp. nov., isolated from a coastal thermal spring.</title>
        <authorList>
            <person name="Kampfer P."/>
        </authorList>
    </citation>
    <scope>NUCLEOTIDE SEQUENCE [LARGE SCALE GENOMIC DNA]</scope>
    <source>
        <strain evidence="1 2">DSM 23284</strain>
    </source>
</reference>
<organism evidence="1 2">
    <name type="scientific">Stappia taiwanensis</name>
    <dbReference type="NCBI Taxonomy" id="992267"/>
    <lineage>
        <taxon>Bacteria</taxon>
        <taxon>Pseudomonadati</taxon>
        <taxon>Pseudomonadota</taxon>
        <taxon>Alphaproteobacteria</taxon>
        <taxon>Hyphomicrobiales</taxon>
        <taxon>Stappiaceae</taxon>
        <taxon>Stappia</taxon>
    </lineage>
</organism>